<dbReference type="Proteomes" id="UP000652761">
    <property type="component" value="Unassembled WGS sequence"/>
</dbReference>
<comment type="catalytic activity">
    <reaction evidence="10">
        <text>[(1-&gt;4)-alpha-D-galacturonosyl](n) + H2O = alpha-D-galacturonate + [(1-&gt;4)-alpha-D-galacturonosyl](n-1)</text>
        <dbReference type="Rhea" id="RHEA:14117"/>
        <dbReference type="Rhea" id="RHEA-COMP:14570"/>
        <dbReference type="Rhea" id="RHEA-COMP:14572"/>
        <dbReference type="ChEBI" id="CHEBI:15377"/>
        <dbReference type="ChEBI" id="CHEBI:58658"/>
        <dbReference type="ChEBI" id="CHEBI:140523"/>
        <dbReference type="EC" id="3.2.1.67"/>
    </reaction>
</comment>
<evidence type="ECO:0000256" key="7">
    <source>
        <dbReference type="ARBA" id="ARBA00023316"/>
    </source>
</evidence>
<keyword evidence="17" id="KW-1185">Reference proteome</keyword>
<keyword evidence="3" id="KW-0134">Cell wall</keyword>
<protein>
    <recommendedName>
        <fullName evidence="12">Exopolygalacturonase</fullName>
        <ecNumber evidence="8">3.2.1.67</ecNumber>
    </recommendedName>
    <alternativeName>
        <fullName evidence="9">Galacturan 1,4-alpha-galacturonidase</fullName>
    </alternativeName>
    <alternativeName>
        <fullName evidence="13">Pectinase</fullName>
    </alternativeName>
</protein>
<keyword evidence="4" id="KW-0964">Secreted</keyword>
<comment type="similarity">
    <text evidence="2 15">Belongs to the glycosyl hydrolase 28 family.</text>
</comment>
<evidence type="ECO:0000256" key="11">
    <source>
        <dbReference type="ARBA" id="ARBA00057651"/>
    </source>
</evidence>
<evidence type="ECO:0000256" key="9">
    <source>
        <dbReference type="ARBA" id="ARBA00043142"/>
    </source>
</evidence>
<dbReference type="GO" id="GO:0004650">
    <property type="term" value="F:polygalacturonase activity"/>
    <property type="evidence" value="ECO:0007669"/>
    <property type="project" value="InterPro"/>
</dbReference>
<comment type="caution">
    <text evidence="16">The sequence shown here is derived from an EMBL/GenBank/DDBJ whole genome shotgun (WGS) entry which is preliminary data.</text>
</comment>
<evidence type="ECO:0000256" key="13">
    <source>
        <dbReference type="ARBA" id="ARBA00083621"/>
    </source>
</evidence>
<dbReference type="PANTHER" id="PTHR31375">
    <property type="match status" value="1"/>
</dbReference>
<dbReference type="GO" id="GO:0071555">
    <property type="term" value="P:cell wall organization"/>
    <property type="evidence" value="ECO:0007669"/>
    <property type="project" value="UniProtKB-KW"/>
</dbReference>
<evidence type="ECO:0000256" key="12">
    <source>
        <dbReference type="ARBA" id="ARBA00068298"/>
    </source>
</evidence>
<dbReference type="SUPFAM" id="SSF51126">
    <property type="entry name" value="Pectin lyase-like"/>
    <property type="match status" value="1"/>
</dbReference>
<dbReference type="EMBL" id="NMUH01000826">
    <property type="protein sequence ID" value="MQL85399.1"/>
    <property type="molecule type" value="Genomic_DNA"/>
</dbReference>
<reference evidence="16" key="1">
    <citation type="submission" date="2017-07" db="EMBL/GenBank/DDBJ databases">
        <title>Taro Niue Genome Assembly and Annotation.</title>
        <authorList>
            <person name="Atibalentja N."/>
            <person name="Keating K."/>
            <person name="Fields C.J."/>
        </authorList>
    </citation>
    <scope>NUCLEOTIDE SEQUENCE</scope>
    <source>
        <strain evidence="16">Niue_2</strain>
        <tissue evidence="16">Leaf</tissue>
    </source>
</reference>
<evidence type="ECO:0000256" key="5">
    <source>
        <dbReference type="ARBA" id="ARBA00022801"/>
    </source>
</evidence>
<keyword evidence="5 15" id="KW-0378">Hydrolase</keyword>
<dbReference type="Gene3D" id="2.160.20.10">
    <property type="entry name" value="Single-stranded right-handed beta-helix, Pectin lyase-like"/>
    <property type="match status" value="1"/>
</dbReference>
<gene>
    <name evidence="16" type="ORF">Taro_017915</name>
</gene>
<dbReference type="GO" id="GO:0047911">
    <property type="term" value="F:galacturan 1,4-alpha-galacturonidase activity"/>
    <property type="evidence" value="ECO:0007669"/>
    <property type="project" value="UniProtKB-EC"/>
</dbReference>
<proteinExistence type="inferred from homology"/>
<evidence type="ECO:0000313" key="16">
    <source>
        <dbReference type="EMBL" id="MQL85399.1"/>
    </source>
</evidence>
<evidence type="ECO:0000256" key="3">
    <source>
        <dbReference type="ARBA" id="ARBA00022512"/>
    </source>
</evidence>
<name>A0A843V0V1_COLES</name>
<evidence type="ECO:0000256" key="6">
    <source>
        <dbReference type="ARBA" id="ARBA00023295"/>
    </source>
</evidence>
<dbReference type="FunFam" id="2.160.20.10:FF:000004">
    <property type="entry name" value="Pectin lyase-like superfamily protein"/>
    <property type="match status" value="1"/>
</dbReference>
<dbReference type="SMART" id="SM00710">
    <property type="entry name" value="PbH1"/>
    <property type="match status" value="5"/>
</dbReference>
<evidence type="ECO:0000256" key="8">
    <source>
        <dbReference type="ARBA" id="ARBA00038933"/>
    </source>
</evidence>
<evidence type="ECO:0000256" key="2">
    <source>
        <dbReference type="ARBA" id="ARBA00008834"/>
    </source>
</evidence>
<dbReference type="PROSITE" id="PS00502">
    <property type="entry name" value="POLYGALACTURONASE"/>
    <property type="match status" value="1"/>
</dbReference>
<keyword evidence="7" id="KW-0961">Cell wall biogenesis/degradation</keyword>
<comment type="function">
    <text evidence="11">May function in depolymerizing pectin during pollen development, germination, and tube growth. Acts as an exo-polygalacturonase.</text>
</comment>
<accession>A0A843V0V1</accession>
<evidence type="ECO:0000256" key="10">
    <source>
        <dbReference type="ARBA" id="ARBA00048766"/>
    </source>
</evidence>
<comment type="subcellular location">
    <subcellularLocation>
        <location evidence="1">Secreted</location>
        <location evidence="1">Cell wall</location>
    </subcellularLocation>
</comment>
<sequence length="305" mass="32878">MQGKLKATTNLGRYGDSWLNFRFVDGLKLIGGTFDGQGKFAWPFDACPKSMSCQVLPTSIKFTSTRNTIVKGITSLNSKFFHMSLDGCEHFKGSGIKITAPANSPNTDGIHIEKSKDVTIQQTSIATGDDCISIGHGNSQILVSRVRCGPGHGISVGSLGRYSYEKDVRGLVVHDTTITGTTNGLRIKTWANSPGSISVSNMTFENIVMNNVANPIIIDQNYCPYPACPDSVPSRVKISDLFFKNIRGTSSTPTAVILNCSRGMPCRNVQLHDVHLKHPSGISSISTCMNVKATYSGTQIPPPCS</sequence>
<organism evidence="16 17">
    <name type="scientific">Colocasia esculenta</name>
    <name type="common">Wild taro</name>
    <name type="synonym">Arum esculentum</name>
    <dbReference type="NCBI Taxonomy" id="4460"/>
    <lineage>
        <taxon>Eukaryota</taxon>
        <taxon>Viridiplantae</taxon>
        <taxon>Streptophyta</taxon>
        <taxon>Embryophyta</taxon>
        <taxon>Tracheophyta</taxon>
        <taxon>Spermatophyta</taxon>
        <taxon>Magnoliopsida</taxon>
        <taxon>Liliopsida</taxon>
        <taxon>Araceae</taxon>
        <taxon>Aroideae</taxon>
        <taxon>Colocasieae</taxon>
        <taxon>Colocasia</taxon>
    </lineage>
</organism>
<feature type="active site" evidence="14">
    <location>
        <position position="152"/>
    </location>
</feature>
<dbReference type="InterPro" id="IPR000743">
    <property type="entry name" value="Glyco_hydro_28"/>
</dbReference>
<evidence type="ECO:0000313" key="17">
    <source>
        <dbReference type="Proteomes" id="UP000652761"/>
    </source>
</evidence>
<keyword evidence="6 15" id="KW-0326">Glycosidase</keyword>
<dbReference type="GO" id="GO:0005975">
    <property type="term" value="P:carbohydrate metabolic process"/>
    <property type="evidence" value="ECO:0007669"/>
    <property type="project" value="InterPro"/>
</dbReference>
<dbReference type="AlphaFoldDB" id="A0A843V0V1"/>
<dbReference type="Pfam" id="PF00295">
    <property type="entry name" value="Glyco_hydro_28"/>
    <property type="match status" value="1"/>
</dbReference>
<dbReference type="InterPro" id="IPR006626">
    <property type="entry name" value="PbH1"/>
</dbReference>
<evidence type="ECO:0000256" key="1">
    <source>
        <dbReference type="ARBA" id="ARBA00004191"/>
    </source>
</evidence>
<dbReference type="InterPro" id="IPR011050">
    <property type="entry name" value="Pectin_lyase_fold/virulence"/>
</dbReference>
<evidence type="ECO:0000256" key="15">
    <source>
        <dbReference type="RuleBase" id="RU361169"/>
    </source>
</evidence>
<dbReference type="OrthoDB" id="187139at2759"/>
<evidence type="ECO:0000256" key="4">
    <source>
        <dbReference type="ARBA" id="ARBA00022525"/>
    </source>
</evidence>
<dbReference type="EC" id="3.2.1.67" evidence="8"/>
<evidence type="ECO:0000256" key="14">
    <source>
        <dbReference type="PROSITE-ProRule" id="PRU10052"/>
    </source>
</evidence>
<dbReference type="InterPro" id="IPR012334">
    <property type="entry name" value="Pectin_lyas_fold"/>
</dbReference>